<sequence length="374" mass="41780">MTGTSAISQVADVVQDMVPSTFEERGTTIPFTTPELAYSRLRRGARGSLEVLVNGFSGGRCTYVFPWASIPQVVRLTLHDKALHAEISYSDATTPDKIRLAAYRVARTGLGGPELIDMASRSIEQEATEKLASSFFLMLKVIEATGVNTDRATLALININSPEGKAMVRQAFRRLGDVIGTTPEVCHQRITELGDVIQPIGFEIEGQRGRLRQLLHRLNQFRDEVVRGESGGTARTLADVAQLTLRIGNGIIADIDRDIAAIVRYVTDWDTRLPATRQSMERLSWLLDGWTYVCDLWEDSNSDRSVPKRQRINEIMRIIPVVPRSEANSGVRTETGDPQRRQTRIVQQNEDWRTGQIDHEMAARLGRLNARTPS</sequence>
<dbReference type="EMBL" id="CP067420">
    <property type="protein sequence ID" value="QQP91537.1"/>
    <property type="molecule type" value="Genomic_DNA"/>
</dbReference>
<reference evidence="2" key="1">
    <citation type="submission" date="2021-02" db="EMBL/GenBank/DDBJ databases">
        <title>Skermanella TT6 skin isolate.</title>
        <authorList>
            <person name="Lee K."/>
            <person name="Ganzorig M."/>
        </authorList>
    </citation>
    <scope>NUCLEOTIDE SEQUENCE</scope>
    <source>
        <strain evidence="2">TT6</strain>
    </source>
</reference>
<accession>A0ABX7BAV7</accession>
<dbReference type="Proteomes" id="UP000595197">
    <property type="component" value="Chromosome"/>
</dbReference>
<keyword evidence="3" id="KW-1185">Reference proteome</keyword>
<feature type="region of interest" description="Disordered" evidence="1">
    <location>
        <begin position="326"/>
        <end position="353"/>
    </location>
</feature>
<organism evidence="2 3">
    <name type="scientific">Skermanella cutis</name>
    <dbReference type="NCBI Taxonomy" id="2775420"/>
    <lineage>
        <taxon>Bacteria</taxon>
        <taxon>Pseudomonadati</taxon>
        <taxon>Pseudomonadota</taxon>
        <taxon>Alphaproteobacteria</taxon>
        <taxon>Rhodospirillales</taxon>
        <taxon>Azospirillaceae</taxon>
        <taxon>Skermanella</taxon>
    </lineage>
</organism>
<evidence type="ECO:0000313" key="3">
    <source>
        <dbReference type="Proteomes" id="UP000595197"/>
    </source>
</evidence>
<evidence type="ECO:0000313" key="2">
    <source>
        <dbReference type="EMBL" id="QQP91537.1"/>
    </source>
</evidence>
<protein>
    <submittedName>
        <fullName evidence="2">Uncharacterized protein</fullName>
    </submittedName>
</protein>
<name>A0ABX7BAV7_9PROT</name>
<dbReference type="RefSeq" id="WP_201079558.1">
    <property type="nucleotide sequence ID" value="NZ_CP067420.1"/>
</dbReference>
<evidence type="ECO:0000256" key="1">
    <source>
        <dbReference type="SAM" id="MobiDB-lite"/>
    </source>
</evidence>
<gene>
    <name evidence="2" type="ORF">IGS68_10155</name>
</gene>
<proteinExistence type="predicted"/>